<dbReference type="KEGG" id="hdt:HYPDE_35933"/>
<dbReference type="EMBL" id="CP005587">
    <property type="protein sequence ID" value="AGK58858.1"/>
    <property type="molecule type" value="Genomic_DNA"/>
</dbReference>
<evidence type="ECO:0000313" key="3">
    <source>
        <dbReference type="Proteomes" id="UP000005952"/>
    </source>
</evidence>
<dbReference type="AlphaFoldDB" id="N0B749"/>
<gene>
    <name evidence="2" type="ORF">HYPDE_35933</name>
</gene>
<accession>N0B749</accession>
<proteinExistence type="predicted"/>
<dbReference type="RefSeq" id="WP_015598877.1">
    <property type="nucleotide sequence ID" value="NC_021172.1"/>
</dbReference>
<dbReference type="InterPro" id="IPR021074">
    <property type="entry name" value="Formate_DH_dsu"/>
</dbReference>
<name>N0B749_9HYPH</name>
<dbReference type="Pfam" id="PF11390">
    <property type="entry name" value="FdsD"/>
    <property type="match status" value="1"/>
</dbReference>
<organism evidence="2 3">
    <name type="scientific">Hyphomicrobium denitrificans 1NES1</name>
    <dbReference type="NCBI Taxonomy" id="670307"/>
    <lineage>
        <taxon>Bacteria</taxon>
        <taxon>Pseudomonadati</taxon>
        <taxon>Pseudomonadota</taxon>
        <taxon>Alphaproteobacteria</taxon>
        <taxon>Hyphomicrobiales</taxon>
        <taxon>Hyphomicrobiaceae</taxon>
        <taxon>Hyphomicrobium</taxon>
    </lineage>
</organism>
<reference evidence="2 3" key="1">
    <citation type="journal article" date="2013" name="Genome Announc.">
        <title>Genome sequences for three denitrifying bacterial strains isolated from a uranium- and nitrate-contaminated subsurface environment.</title>
        <authorList>
            <person name="Venkatramanan R."/>
            <person name="Prakash O."/>
            <person name="Woyke T."/>
            <person name="Chain P."/>
            <person name="Goodwin L.A."/>
            <person name="Watson D."/>
            <person name="Brooks S."/>
            <person name="Kostka J.E."/>
            <person name="Green S.J."/>
        </authorList>
    </citation>
    <scope>NUCLEOTIDE SEQUENCE [LARGE SCALE GENOMIC DNA]</scope>
    <source>
        <strain evidence="2 3">1NES1</strain>
    </source>
</reference>
<protein>
    <recommendedName>
        <fullName evidence="4">NAD-dependent formate dehydrogenase subunit delta</fullName>
    </recommendedName>
</protein>
<feature type="region of interest" description="Disordered" evidence="1">
    <location>
        <begin position="68"/>
        <end position="94"/>
    </location>
</feature>
<dbReference type="STRING" id="670307.HYPDE_35933"/>
<keyword evidence="3" id="KW-1185">Reference proteome</keyword>
<dbReference type="eggNOG" id="ENOG5032Z86">
    <property type="taxonomic scope" value="Bacteria"/>
</dbReference>
<dbReference type="HOGENOM" id="CLU_166802_0_0_5"/>
<dbReference type="Proteomes" id="UP000005952">
    <property type="component" value="Chromosome"/>
</dbReference>
<dbReference type="OrthoDB" id="7409377at2"/>
<evidence type="ECO:0000256" key="1">
    <source>
        <dbReference type="SAM" id="MobiDB-lite"/>
    </source>
</evidence>
<evidence type="ECO:0008006" key="4">
    <source>
        <dbReference type="Google" id="ProtNLM"/>
    </source>
</evidence>
<sequence>MEKEVLIQMANQVTAFWSVYPKGEALESIARHIHSSWEPRMRDEMKTIIDDGGQGLAPLFVEAMKDYFKGPKTPTKSNPSGASEPKPKTGSPAA</sequence>
<evidence type="ECO:0000313" key="2">
    <source>
        <dbReference type="EMBL" id="AGK58858.1"/>
    </source>
</evidence>